<comment type="caution">
    <text evidence="2">The sequence shown here is derived from an EMBL/GenBank/DDBJ whole genome shotgun (WGS) entry which is preliminary data.</text>
</comment>
<keyword evidence="1" id="KW-0732">Signal</keyword>
<dbReference type="Proteomes" id="UP000647133">
    <property type="component" value="Unassembled WGS sequence"/>
</dbReference>
<evidence type="ECO:0000313" key="2">
    <source>
        <dbReference type="EMBL" id="MBD8488957.1"/>
    </source>
</evidence>
<dbReference type="EMBL" id="JACYTQ010000002">
    <property type="protein sequence ID" value="MBD8488957.1"/>
    <property type="molecule type" value="Genomic_DNA"/>
</dbReference>
<reference evidence="2 3" key="1">
    <citation type="submission" date="2020-09" db="EMBL/GenBank/DDBJ databases">
        <title>Echinicola sp. CAU 1574 isolated from sand of Sido Beach.</title>
        <authorList>
            <person name="Kim W."/>
        </authorList>
    </citation>
    <scope>NUCLEOTIDE SEQUENCE [LARGE SCALE GENOMIC DNA]</scope>
    <source>
        <strain evidence="2 3">CAU 1574</strain>
    </source>
</reference>
<evidence type="ECO:0000313" key="3">
    <source>
        <dbReference type="Proteomes" id="UP000647133"/>
    </source>
</evidence>
<dbReference type="RefSeq" id="WP_192009802.1">
    <property type="nucleotide sequence ID" value="NZ_JACYTQ010000002.1"/>
</dbReference>
<name>A0ABR9AKS5_9BACT</name>
<keyword evidence="3" id="KW-1185">Reference proteome</keyword>
<proteinExistence type="predicted"/>
<accession>A0ABR9AKS5</accession>
<protein>
    <submittedName>
        <fullName evidence="2">Uncharacterized protein</fullName>
    </submittedName>
</protein>
<feature type="chain" id="PRO_5046541809" evidence="1">
    <location>
        <begin position="26"/>
        <end position="253"/>
    </location>
</feature>
<gene>
    <name evidence="2" type="ORF">IFO69_09390</name>
</gene>
<feature type="signal peptide" evidence="1">
    <location>
        <begin position="1"/>
        <end position="25"/>
    </location>
</feature>
<sequence length="253" mass="28735">MKHSLPIKVSIFFLALVFCSFSLFAQEEAPSEFIRVIVEFKVKEGQTSLFEKSISSWKECYLSNGGETAWSLFRRMDGEGDNYVLTYVKPNWAAFDDKDKAAGSCNSLADLMLSPNVEESSRYFTKFMPEISKQATPESPQLVAVTFFKVKTGKYRSFMDHVKTISGHIASAEGSPRGYWYRYLGGGENAPEFFTSNTHQSFSDLDGISSIWNTVENVLGKKEKDKLYDTFFESVDDLYNHIYQLIPEISNLP</sequence>
<organism evidence="2 3">
    <name type="scientific">Echinicola arenosa</name>
    <dbReference type="NCBI Taxonomy" id="2774144"/>
    <lineage>
        <taxon>Bacteria</taxon>
        <taxon>Pseudomonadati</taxon>
        <taxon>Bacteroidota</taxon>
        <taxon>Cytophagia</taxon>
        <taxon>Cytophagales</taxon>
        <taxon>Cyclobacteriaceae</taxon>
        <taxon>Echinicola</taxon>
    </lineage>
</organism>
<evidence type="ECO:0000256" key="1">
    <source>
        <dbReference type="SAM" id="SignalP"/>
    </source>
</evidence>